<dbReference type="OrthoDB" id="413653at2759"/>
<name>A0A1R1YIV5_9FUNG</name>
<protein>
    <submittedName>
        <fullName evidence="1">Uncharacterized protein</fullName>
    </submittedName>
</protein>
<dbReference type="EMBL" id="LSSM01001337">
    <property type="protein sequence ID" value="OMJ26824.1"/>
    <property type="molecule type" value="Genomic_DNA"/>
</dbReference>
<dbReference type="AlphaFoldDB" id="A0A1R1YIV5"/>
<dbReference type="PANTHER" id="PTHR38567">
    <property type="entry name" value="DUF4291 DOMAIN-CONTAINING PROTEIN"/>
    <property type="match status" value="1"/>
</dbReference>
<evidence type="ECO:0000313" key="2">
    <source>
        <dbReference type="Proteomes" id="UP000187429"/>
    </source>
</evidence>
<dbReference type="PANTHER" id="PTHR38567:SF1">
    <property type="entry name" value="DUF4291 DOMAIN-CONTAINING PROTEIN"/>
    <property type="match status" value="1"/>
</dbReference>
<reference evidence="2" key="1">
    <citation type="submission" date="2017-01" db="EMBL/GenBank/DDBJ databases">
        <authorList>
            <person name="Wang Y."/>
            <person name="White M."/>
            <person name="Kvist S."/>
            <person name="Moncalvo J.-M."/>
        </authorList>
    </citation>
    <scope>NUCLEOTIDE SEQUENCE [LARGE SCALE GENOMIC DNA]</scope>
    <source>
        <strain evidence="2">ID-206-W2</strain>
    </source>
</reference>
<sequence length="160" mass="19167">MTWIKPSWCWMAYRCGYSTKDENQTNVLAIDINRKMFDEIILNSAYLASNQYPKDEYSDNEHQAPDSRPIREVIIQWDPERDVSINKLKYRSIQIGLRWNMMFRYSRGEFIRKITDVTDQFKQVHNLVKDGKISEAIELLPLEIEYKVTDERIKKRLQIS</sequence>
<proteinExistence type="predicted"/>
<dbReference type="Pfam" id="PF14124">
    <property type="entry name" value="DUF4291"/>
    <property type="match status" value="1"/>
</dbReference>
<comment type="caution">
    <text evidence="1">The sequence shown here is derived from an EMBL/GenBank/DDBJ whole genome shotgun (WGS) entry which is preliminary data.</text>
</comment>
<evidence type="ECO:0000313" key="1">
    <source>
        <dbReference type="EMBL" id="OMJ26824.1"/>
    </source>
</evidence>
<accession>A0A1R1YIV5</accession>
<organism evidence="1 2">
    <name type="scientific">Smittium culicis</name>
    <dbReference type="NCBI Taxonomy" id="133412"/>
    <lineage>
        <taxon>Eukaryota</taxon>
        <taxon>Fungi</taxon>
        <taxon>Fungi incertae sedis</taxon>
        <taxon>Zoopagomycota</taxon>
        <taxon>Kickxellomycotina</taxon>
        <taxon>Harpellomycetes</taxon>
        <taxon>Harpellales</taxon>
        <taxon>Legeriomycetaceae</taxon>
        <taxon>Smittium</taxon>
    </lineage>
</organism>
<keyword evidence="2" id="KW-1185">Reference proteome</keyword>
<dbReference type="InterPro" id="IPR025633">
    <property type="entry name" value="DUF4291"/>
</dbReference>
<dbReference type="Proteomes" id="UP000187429">
    <property type="component" value="Unassembled WGS sequence"/>
</dbReference>
<gene>
    <name evidence="1" type="ORF">AYI69_g3762</name>
</gene>